<keyword evidence="2" id="KW-1185">Reference proteome</keyword>
<proteinExistence type="predicted"/>
<dbReference type="RefSeq" id="WP_119896292.1">
    <property type="nucleotide sequence ID" value="NZ_QNRC01000057.1"/>
</dbReference>
<reference evidence="2" key="1">
    <citation type="submission" date="2018-09" db="EMBL/GenBank/DDBJ databases">
        <title>Paracoccus onubensis nov. sp. a moderate halophilic bacterium isolated from Gruta de las Maravillas (Aracena, Spain).</title>
        <authorList>
            <person name="Jurado V."/>
            <person name="Gutierrez-Patricio S."/>
            <person name="Gonzalez-Pimentel J.L."/>
            <person name="Miller A.Z."/>
            <person name="Laiz L."/>
            <person name="Saiz-Jimenez C."/>
        </authorList>
    </citation>
    <scope>NUCLEOTIDE SEQUENCE [LARGE SCALE GENOMIC DNA]</scope>
    <source>
        <strain evidence="2">DSM 26381</strain>
    </source>
</reference>
<comment type="caution">
    <text evidence="1">The sequence shown here is derived from an EMBL/GenBank/DDBJ whole genome shotgun (WGS) entry which is preliminary data.</text>
</comment>
<gene>
    <name evidence="1" type="ORF">D3P05_00805</name>
</gene>
<name>A0A419ACH5_9RHOB</name>
<accession>A0A419ACH5</accession>
<sequence length="91" mass="10287">MHDDAPNIVYSGESQSFVVDGYRFDIQIYRGEDEAEWLLEVVDSAGASHVWEDRFRSDKDARHAALNALEDVGAEAFMRGDEQGDVVPFHK</sequence>
<organism evidence="1 2">
    <name type="scientific">Paracoccus siganidrum</name>
    <dbReference type="NCBI Taxonomy" id="1276757"/>
    <lineage>
        <taxon>Bacteria</taxon>
        <taxon>Pseudomonadati</taxon>
        <taxon>Pseudomonadota</taxon>
        <taxon>Alphaproteobacteria</taxon>
        <taxon>Rhodobacterales</taxon>
        <taxon>Paracoccaceae</taxon>
        <taxon>Paracoccus</taxon>
    </lineage>
</organism>
<evidence type="ECO:0000313" key="2">
    <source>
        <dbReference type="Proteomes" id="UP000283587"/>
    </source>
</evidence>
<dbReference type="OrthoDB" id="7864523at2"/>
<dbReference type="Proteomes" id="UP000283587">
    <property type="component" value="Unassembled WGS sequence"/>
</dbReference>
<protein>
    <submittedName>
        <fullName evidence="1">Uncharacterized protein</fullName>
    </submittedName>
</protein>
<dbReference type="AlphaFoldDB" id="A0A419ACH5"/>
<dbReference type="EMBL" id="QZEW01000002">
    <property type="protein sequence ID" value="RJL22210.1"/>
    <property type="molecule type" value="Genomic_DNA"/>
</dbReference>
<evidence type="ECO:0000313" key="1">
    <source>
        <dbReference type="EMBL" id="RJL22210.1"/>
    </source>
</evidence>